<keyword evidence="1" id="KW-0472">Membrane</keyword>
<name>A0A2A2IC78_9BACI</name>
<dbReference type="OrthoDB" id="2703555at2"/>
<organism evidence="3 4">
    <name type="scientific">Virgibacillus profundi</name>
    <dbReference type="NCBI Taxonomy" id="2024555"/>
    <lineage>
        <taxon>Bacteria</taxon>
        <taxon>Bacillati</taxon>
        <taxon>Bacillota</taxon>
        <taxon>Bacilli</taxon>
        <taxon>Bacillales</taxon>
        <taxon>Bacillaceae</taxon>
        <taxon>Virgibacillus</taxon>
    </lineage>
</organism>
<evidence type="ECO:0000313" key="4">
    <source>
        <dbReference type="Proteomes" id="UP000218887"/>
    </source>
</evidence>
<keyword evidence="1" id="KW-1133">Transmembrane helix</keyword>
<keyword evidence="4" id="KW-1185">Reference proteome</keyword>
<feature type="transmembrane region" description="Helical" evidence="1">
    <location>
        <begin position="12"/>
        <end position="38"/>
    </location>
</feature>
<dbReference type="EMBL" id="NPOA01000009">
    <property type="protein sequence ID" value="PAV28968.1"/>
    <property type="molecule type" value="Genomic_DNA"/>
</dbReference>
<dbReference type="Pfam" id="PF07811">
    <property type="entry name" value="TadE"/>
    <property type="match status" value="1"/>
</dbReference>
<sequence length="210" mass="23370">MKPFMKGERGSFTIESTLVFPALLLFTLAGVFFCIVIFQMGTANYVAQKASSQVAYTWNNSYKDLTTGEFGETRYTGVDGDPLYWRITDDGVLEMFGIEGLFQTRANLKQNKLRTGATSYSGAIDVELEYKNYIVYSEVQATATTNLFMPSFLKSILGRDQLDATSTRVVSDTPELIRTFNFSKYIWMESGLGNVVGGIKDSINKFFGGG</sequence>
<dbReference type="Proteomes" id="UP000218887">
    <property type="component" value="Unassembled WGS sequence"/>
</dbReference>
<evidence type="ECO:0000256" key="1">
    <source>
        <dbReference type="SAM" id="Phobius"/>
    </source>
</evidence>
<evidence type="ECO:0000259" key="2">
    <source>
        <dbReference type="Pfam" id="PF07811"/>
    </source>
</evidence>
<gene>
    <name evidence="3" type="ORF">CIL05_13385</name>
</gene>
<evidence type="ECO:0000313" key="3">
    <source>
        <dbReference type="EMBL" id="PAV28968.1"/>
    </source>
</evidence>
<keyword evidence="1" id="KW-0812">Transmembrane</keyword>
<dbReference type="InterPro" id="IPR012495">
    <property type="entry name" value="TadE-like_dom"/>
</dbReference>
<proteinExistence type="predicted"/>
<accession>A0A2A2IC78</accession>
<comment type="caution">
    <text evidence="3">The sequence shown here is derived from an EMBL/GenBank/DDBJ whole genome shotgun (WGS) entry which is preliminary data.</text>
</comment>
<feature type="domain" description="TadE-like" evidence="2">
    <location>
        <begin position="10"/>
        <end position="50"/>
    </location>
</feature>
<protein>
    <recommendedName>
        <fullName evidence="2">TadE-like domain-containing protein</fullName>
    </recommendedName>
</protein>
<reference evidence="3 4" key="1">
    <citation type="submission" date="2017-08" db="EMBL/GenBank/DDBJ databases">
        <title>Virgibacillus indicus sp. nov. and Virgibacillus profoundi sp. nov, two moderately halophilic bacteria isolated from marine sediment by using the Microfluidic Streak Plate.</title>
        <authorList>
            <person name="Xu B."/>
            <person name="Hu B."/>
            <person name="Wang J."/>
            <person name="Zhu Y."/>
            <person name="Huang L."/>
            <person name="Du W."/>
            <person name="Huang Y."/>
        </authorList>
    </citation>
    <scope>NUCLEOTIDE SEQUENCE [LARGE SCALE GENOMIC DNA]</scope>
    <source>
        <strain evidence="3 4">IO3-P3-H5</strain>
    </source>
</reference>
<dbReference type="RefSeq" id="WP_095656059.1">
    <property type="nucleotide sequence ID" value="NZ_NPOA01000009.1"/>
</dbReference>
<dbReference type="AlphaFoldDB" id="A0A2A2IC78"/>